<reference evidence="1 2" key="1">
    <citation type="submission" date="2016-09" db="EMBL/GenBank/DDBJ databases">
        <authorList>
            <person name="Capua I."/>
            <person name="De Benedictis P."/>
            <person name="Joannis T."/>
            <person name="Lombin L.H."/>
            <person name="Cattoli G."/>
        </authorList>
    </citation>
    <scope>NUCLEOTIDE SEQUENCE [LARGE SCALE GENOMIC DNA]</scope>
    <source>
        <strain evidence="1 2">A7P-90m</strain>
    </source>
</reference>
<evidence type="ECO:0008006" key="3">
    <source>
        <dbReference type="Google" id="ProtNLM"/>
    </source>
</evidence>
<evidence type="ECO:0000313" key="2">
    <source>
        <dbReference type="Proteomes" id="UP000199452"/>
    </source>
</evidence>
<dbReference type="AlphaFoldDB" id="A0A1G6TRB6"/>
<keyword evidence="2" id="KW-1185">Reference proteome</keyword>
<sequence>MRTLYFLILPLLFIGCTKEEIVKEPLEYRWKADRNFTYDNATVMNSYSSGKKLHLLGRLISTYSDSGRSYIGYLRDVSLNINTTVRLNSKYSFIASASQ</sequence>
<dbReference type="EMBL" id="FMYP01000132">
    <property type="protein sequence ID" value="SDD31643.1"/>
    <property type="molecule type" value="Genomic_DNA"/>
</dbReference>
<dbReference type="PROSITE" id="PS51257">
    <property type="entry name" value="PROKAR_LIPOPROTEIN"/>
    <property type="match status" value="1"/>
</dbReference>
<name>A0A1G6TRB6_9BACT</name>
<protein>
    <recommendedName>
        <fullName evidence="3">DUF5689 domain-containing protein</fullName>
    </recommendedName>
</protein>
<dbReference type="RefSeq" id="WP_125869947.1">
    <property type="nucleotide sequence ID" value="NZ_FMYP01000132.1"/>
</dbReference>
<proteinExistence type="predicted"/>
<dbReference type="Proteomes" id="UP000199452">
    <property type="component" value="Unassembled WGS sequence"/>
</dbReference>
<organism evidence="1 2">
    <name type="scientific">Williamwhitmania taraxaci</name>
    <dbReference type="NCBI Taxonomy" id="1640674"/>
    <lineage>
        <taxon>Bacteria</taxon>
        <taxon>Pseudomonadati</taxon>
        <taxon>Bacteroidota</taxon>
        <taxon>Bacteroidia</taxon>
        <taxon>Bacteroidales</taxon>
        <taxon>Williamwhitmaniaceae</taxon>
        <taxon>Williamwhitmania</taxon>
    </lineage>
</organism>
<accession>A0A1G6TRB6</accession>
<gene>
    <name evidence="1" type="ORF">SAMN05216323_11321</name>
</gene>
<evidence type="ECO:0000313" key="1">
    <source>
        <dbReference type="EMBL" id="SDD31643.1"/>
    </source>
</evidence>